<evidence type="ECO:0000256" key="1">
    <source>
        <dbReference type="SAM" id="MobiDB-lite"/>
    </source>
</evidence>
<proteinExistence type="predicted"/>
<dbReference type="Proteomes" id="UP000030003">
    <property type="component" value="Unassembled WGS sequence"/>
</dbReference>
<feature type="chain" id="PRO_5001966702" description="DUF3298 domain-containing protein" evidence="2">
    <location>
        <begin position="23"/>
        <end position="303"/>
    </location>
</feature>
<organism evidence="4 5">
    <name type="scientific">Lysobacter defluvii IMMIB APB-9 = DSM 18482</name>
    <dbReference type="NCBI Taxonomy" id="1385515"/>
    <lineage>
        <taxon>Bacteria</taxon>
        <taxon>Pseudomonadati</taxon>
        <taxon>Pseudomonadota</taxon>
        <taxon>Gammaproteobacteria</taxon>
        <taxon>Lysobacterales</taxon>
        <taxon>Lysobacteraceae</taxon>
        <taxon>Novilysobacter</taxon>
    </lineage>
</organism>
<feature type="domain" description="DUF3298" evidence="3">
    <location>
        <begin position="243"/>
        <end position="267"/>
    </location>
</feature>
<dbReference type="Pfam" id="PF11738">
    <property type="entry name" value="DUF3298"/>
    <property type="match status" value="1"/>
</dbReference>
<dbReference type="InterPro" id="IPR037126">
    <property type="entry name" value="PdaC/RsiV-like_sf"/>
</dbReference>
<dbReference type="RefSeq" id="WP_154656519.1">
    <property type="nucleotide sequence ID" value="NZ_AUHT01000006.1"/>
</dbReference>
<comment type="caution">
    <text evidence="4">The sequence shown here is derived from an EMBL/GenBank/DDBJ whole genome shotgun (WGS) entry which is preliminary data.</text>
</comment>
<accession>A0A0A0MC00</accession>
<dbReference type="EMBL" id="AVBH01000015">
    <property type="protein sequence ID" value="KGO99456.1"/>
    <property type="molecule type" value="Genomic_DNA"/>
</dbReference>
<gene>
    <name evidence="4" type="ORF">N791_07375</name>
</gene>
<keyword evidence="5" id="KW-1185">Reference proteome</keyword>
<dbReference type="STRING" id="1385515.GCA_000423325_01111"/>
<dbReference type="OrthoDB" id="5637at2"/>
<feature type="compositionally biased region" description="Low complexity" evidence="1">
    <location>
        <begin position="30"/>
        <end position="42"/>
    </location>
</feature>
<dbReference type="AlphaFoldDB" id="A0A0A0MC00"/>
<evidence type="ECO:0000259" key="3">
    <source>
        <dbReference type="Pfam" id="PF11738"/>
    </source>
</evidence>
<evidence type="ECO:0000313" key="5">
    <source>
        <dbReference type="Proteomes" id="UP000030003"/>
    </source>
</evidence>
<reference evidence="4 5" key="1">
    <citation type="submission" date="2013-08" db="EMBL/GenBank/DDBJ databases">
        <title>Genomic analysis of Lysobacter defluvii.</title>
        <authorList>
            <person name="Wang Q."/>
            <person name="Wang G."/>
        </authorList>
    </citation>
    <scope>NUCLEOTIDE SEQUENCE [LARGE SCALE GENOMIC DNA]</scope>
    <source>
        <strain evidence="4 5">IMMIB APB-9</strain>
    </source>
</reference>
<feature type="signal peptide" evidence="2">
    <location>
        <begin position="1"/>
        <end position="22"/>
    </location>
</feature>
<dbReference type="Gene3D" id="3.90.640.20">
    <property type="entry name" value="Heat-shock cognate protein, ATPase"/>
    <property type="match status" value="1"/>
</dbReference>
<dbReference type="InterPro" id="IPR021729">
    <property type="entry name" value="DUF3298"/>
</dbReference>
<feature type="region of interest" description="Disordered" evidence="1">
    <location>
        <begin position="28"/>
        <end position="58"/>
    </location>
</feature>
<name>A0A0A0MC00_9GAMM</name>
<dbReference type="eggNOG" id="ENOG5031DQ0">
    <property type="taxonomic scope" value="Bacteria"/>
</dbReference>
<evidence type="ECO:0000313" key="4">
    <source>
        <dbReference type="EMBL" id="KGO99456.1"/>
    </source>
</evidence>
<protein>
    <recommendedName>
        <fullName evidence="3">DUF3298 domain-containing protein</fullName>
    </recommendedName>
</protein>
<sequence>MSATTSTRAAGAVALALAVALAGCGREEAAPAPEANAATADARQAPPDPEPAEPVKLEDVSEITSTYVIGISYAPSAEQYPGLAAAMAEYAEEARQELMEAVEARSARSGVDPSEAMYDLSLAFSEVLVTPNVVAYAADGSTYTGGAHSIPLVARFVWLPPQRRMLTAERLVPEPEGWGPIAEYVRERLSEQLGERLADADADPVDRDGQQRTGREMIEQGTSGGAEDFAAFEPLAGERGRLSGLRFVFPPYQVAPYSEGMQAVEVPAPVLLPSVAPELQVLFEGGEGADAAGVSGAVAAESS</sequence>
<evidence type="ECO:0000256" key="2">
    <source>
        <dbReference type="SAM" id="SignalP"/>
    </source>
</evidence>
<keyword evidence="2" id="KW-0732">Signal</keyword>